<sequence>MKYYVAIPTYNGGELWKTTVFSIKKNTPKETLVQVIDSSSTDGTDSVALNAGFELLSIPGRDFNHGGTRNLAVEMHHGQYELVIFLTQDAIPQMGFLEKIIDVFKDERVVCAYGRQIPHDDANPLAQHARKFNYTDKSYICSQEDVSRMGLKTVFMSNSFSAYRLSIFNEIGRFPSNTILCEDMYYTAKAILAGYKVAYVADAVVKHSHNYSPIDEFKRYFDIGVFHANEKWIRENFGGAGGEGKKFILSEFSYLYKNGILWIPAAIINNFMKICGYKLGLIYKKLPKKLVIRLSMHRRYWL</sequence>
<dbReference type="PANTHER" id="PTHR43685">
    <property type="entry name" value="GLYCOSYLTRANSFERASE"/>
    <property type="match status" value="1"/>
</dbReference>
<dbReference type="CAZy" id="GT2">
    <property type="family name" value="Glycosyltransferase Family 2"/>
</dbReference>
<dbReference type="AlphaFoldDB" id="C9K1E2"/>
<dbReference type="EMBL" id="AB371293">
    <property type="protein sequence ID" value="BAI43780.1"/>
    <property type="molecule type" value="Genomic_DNA"/>
</dbReference>
<reference evidence="2" key="2">
    <citation type="journal article" date="2009" name="Microbiology">
        <title>Genetic diversity of capsular polysaccharide biosynthesis in Klebsiella pneumoniae clinical isolates.</title>
        <authorList>
            <person name="Shu H.-Y."/>
            <person name="Fung C.-P."/>
            <person name="Liu Y.-M."/>
            <person name="Wu K.-M."/>
            <person name="Chen Y.-T."/>
            <person name="Li L.-H."/>
            <person name="Liu T.-T."/>
            <person name="Kirby R."/>
            <person name="Tsai S.-F."/>
        </authorList>
    </citation>
    <scope>NUCLEOTIDE SEQUENCE</scope>
    <source>
        <strain evidence="2">VGH484</strain>
    </source>
</reference>
<proteinExistence type="predicted"/>
<dbReference type="Gene3D" id="3.90.550.10">
    <property type="entry name" value="Spore Coat Polysaccharide Biosynthesis Protein SpsA, Chain A"/>
    <property type="match status" value="1"/>
</dbReference>
<dbReference type="SUPFAM" id="SSF53448">
    <property type="entry name" value="Nucleotide-diphospho-sugar transferases"/>
    <property type="match status" value="1"/>
</dbReference>
<evidence type="ECO:0000313" key="2">
    <source>
        <dbReference type="EMBL" id="BAI43780.1"/>
    </source>
</evidence>
<evidence type="ECO:0000259" key="1">
    <source>
        <dbReference type="Pfam" id="PF00535"/>
    </source>
</evidence>
<dbReference type="PANTHER" id="PTHR43685:SF13">
    <property type="entry name" value="O ANTIGEN BIOSYNTHESIS RHAMNOSYLTRANSFERASE RFBN"/>
    <property type="match status" value="1"/>
</dbReference>
<dbReference type="InterPro" id="IPR001173">
    <property type="entry name" value="Glyco_trans_2-like"/>
</dbReference>
<dbReference type="InterPro" id="IPR029044">
    <property type="entry name" value="Nucleotide-diphossugar_trans"/>
</dbReference>
<organism evidence="2">
    <name type="scientific">Klebsiella pneumoniae</name>
    <dbReference type="NCBI Taxonomy" id="573"/>
    <lineage>
        <taxon>Bacteria</taxon>
        <taxon>Pseudomonadati</taxon>
        <taxon>Pseudomonadota</taxon>
        <taxon>Gammaproteobacteria</taxon>
        <taxon>Enterobacterales</taxon>
        <taxon>Enterobacteriaceae</taxon>
        <taxon>Klebsiella/Raoultella group</taxon>
        <taxon>Klebsiella</taxon>
        <taxon>Klebsiella pneumoniae complex</taxon>
    </lineage>
</organism>
<dbReference type="CDD" id="cd00761">
    <property type="entry name" value="Glyco_tranf_GTA_type"/>
    <property type="match status" value="1"/>
</dbReference>
<name>C9K1E2_KLEPN</name>
<keyword evidence="2" id="KW-0808">Transferase</keyword>
<dbReference type="RefSeq" id="WP_085834413.1">
    <property type="nucleotide sequence ID" value="NZ_BIKB01000001.1"/>
</dbReference>
<dbReference type="GO" id="GO:0016740">
    <property type="term" value="F:transferase activity"/>
    <property type="evidence" value="ECO:0007669"/>
    <property type="project" value="UniProtKB-KW"/>
</dbReference>
<accession>C9K1E2</accession>
<feature type="domain" description="Glycosyltransferase 2-like" evidence="1">
    <location>
        <begin position="5"/>
        <end position="171"/>
    </location>
</feature>
<dbReference type="Pfam" id="PF00535">
    <property type="entry name" value="Glycos_transf_2"/>
    <property type="match status" value="1"/>
</dbReference>
<dbReference type="GO" id="GO:0044010">
    <property type="term" value="P:single-species biofilm formation"/>
    <property type="evidence" value="ECO:0007669"/>
    <property type="project" value="TreeGrafter"/>
</dbReference>
<protein>
    <submittedName>
        <fullName evidence="2">Putative rhamnosyltransferase</fullName>
    </submittedName>
</protein>
<reference evidence="2" key="1">
    <citation type="submission" date="2007-12" db="EMBL/GenBank/DDBJ databases">
        <authorList>
            <person name="Wu K.M."/>
            <person name="Shu H.Y."/>
            <person name="Tsai S.F."/>
        </authorList>
    </citation>
    <scope>NUCLEOTIDE SEQUENCE</scope>
    <source>
        <strain evidence="2">VGH484</strain>
    </source>
</reference>
<dbReference type="InterPro" id="IPR050834">
    <property type="entry name" value="Glycosyltransf_2"/>
</dbReference>